<evidence type="ECO:0000256" key="1">
    <source>
        <dbReference type="ARBA" id="ARBA00010835"/>
    </source>
</evidence>
<accession>A0A7X2ITW8</accession>
<comment type="similarity">
    <text evidence="1">Belongs to the prokaryotic/mitochondrial release factor family.</text>
</comment>
<dbReference type="InterPro" id="IPR000352">
    <property type="entry name" value="Pep_chain_release_fac_I"/>
</dbReference>
<evidence type="ECO:0000256" key="2">
    <source>
        <dbReference type="SAM" id="MobiDB-lite"/>
    </source>
</evidence>
<dbReference type="InterPro" id="IPR050057">
    <property type="entry name" value="Prokaryotic/Mito_RF"/>
</dbReference>
<proteinExistence type="inferred from homology"/>
<gene>
    <name evidence="4" type="ORF">GJ700_30455</name>
</gene>
<dbReference type="GO" id="GO:0003747">
    <property type="term" value="F:translation release factor activity"/>
    <property type="evidence" value="ECO:0007669"/>
    <property type="project" value="InterPro"/>
</dbReference>
<name>A0A7X2ITW8_9BURK</name>
<dbReference type="NCBIfam" id="TIGR03072">
    <property type="entry name" value="release_prfH"/>
    <property type="match status" value="1"/>
</dbReference>
<evidence type="ECO:0000313" key="5">
    <source>
        <dbReference type="Proteomes" id="UP000446768"/>
    </source>
</evidence>
<evidence type="ECO:0000259" key="3">
    <source>
        <dbReference type="PROSITE" id="PS00745"/>
    </source>
</evidence>
<dbReference type="Gene3D" id="3.30.160.20">
    <property type="match status" value="1"/>
</dbReference>
<comment type="caution">
    <text evidence="4">The sequence shown here is derived from an EMBL/GenBank/DDBJ whole genome shotgun (WGS) entry which is preliminary data.</text>
</comment>
<feature type="domain" description="Prokaryotic-type class I peptide chain release factors" evidence="3">
    <location>
        <begin position="119"/>
        <end position="135"/>
    </location>
</feature>
<dbReference type="SUPFAM" id="SSF75620">
    <property type="entry name" value="Release factor"/>
    <property type="match status" value="1"/>
</dbReference>
<evidence type="ECO:0000313" key="4">
    <source>
        <dbReference type="EMBL" id="MRV76045.1"/>
    </source>
</evidence>
<dbReference type="AlphaFoldDB" id="A0A7X2ITW8"/>
<feature type="region of interest" description="Disordered" evidence="2">
    <location>
        <begin position="186"/>
        <end position="210"/>
    </location>
</feature>
<dbReference type="PROSITE" id="PS00745">
    <property type="entry name" value="RF_PROK_I"/>
    <property type="match status" value="1"/>
</dbReference>
<dbReference type="InterPro" id="IPR017509">
    <property type="entry name" value="PrfH"/>
</dbReference>
<keyword evidence="5" id="KW-1185">Reference proteome</keyword>
<organism evidence="4 5">
    <name type="scientific">Pseudoduganella rivuli</name>
    <dbReference type="NCBI Taxonomy" id="2666085"/>
    <lineage>
        <taxon>Bacteria</taxon>
        <taxon>Pseudomonadati</taxon>
        <taxon>Pseudomonadota</taxon>
        <taxon>Betaproteobacteria</taxon>
        <taxon>Burkholderiales</taxon>
        <taxon>Oxalobacteraceae</taxon>
        <taxon>Telluria group</taxon>
        <taxon>Pseudoduganella</taxon>
    </lineage>
</organism>
<dbReference type="PANTHER" id="PTHR43804">
    <property type="entry name" value="LD18447P"/>
    <property type="match status" value="1"/>
</dbReference>
<dbReference type="EMBL" id="WKJJ01000026">
    <property type="protein sequence ID" value="MRV76045.1"/>
    <property type="molecule type" value="Genomic_DNA"/>
</dbReference>
<dbReference type="PANTHER" id="PTHR43804:SF9">
    <property type="entry name" value="PEPTIDE CHAIN RELEASE FACTOR HOMOLOG-RELATED"/>
    <property type="match status" value="1"/>
</dbReference>
<reference evidence="4 5" key="1">
    <citation type="submission" date="2019-11" db="EMBL/GenBank/DDBJ databases">
        <title>Novel species isolated from a subtropical stream in China.</title>
        <authorList>
            <person name="Lu H."/>
        </authorList>
    </citation>
    <scope>NUCLEOTIDE SEQUENCE [LARGE SCALE GENOMIC DNA]</scope>
    <source>
        <strain evidence="4 5">FT92W</strain>
    </source>
</reference>
<dbReference type="Pfam" id="PF00472">
    <property type="entry name" value="RF-1"/>
    <property type="match status" value="1"/>
</dbReference>
<protein>
    <submittedName>
        <fullName evidence="4">Peptide chain release factor H</fullName>
    </submittedName>
</protein>
<dbReference type="InterPro" id="IPR045853">
    <property type="entry name" value="Pep_chain_release_fac_I_sf"/>
</dbReference>
<dbReference type="Proteomes" id="UP000446768">
    <property type="component" value="Unassembled WGS sequence"/>
</dbReference>
<sequence length="210" mass="22760">MILFQLTANTGPAECCLAVRHALAALVKEGGKRGVKVEILEEQAGPAQDTYSSLLLGLVSREDNVAARELAERWSGTLQWICDSPYRPGHKRKNWFIGGAVHDPPAPLPDSEIRYDTMHASGPGGQHVNKTASAVRATHVATGVSVRVQSQRSQLANRQLAARLLAGKLESLAGSRADAAKAQRHLQHSQTERGNARRTFVGKSFIEAQR</sequence>
<dbReference type="RefSeq" id="WP_154381169.1">
    <property type="nucleotide sequence ID" value="NZ_WKJJ01000026.1"/>
</dbReference>